<evidence type="ECO:0000313" key="1">
    <source>
        <dbReference type="EMBL" id="KNZ70138.1"/>
    </source>
</evidence>
<comment type="caution">
    <text evidence="1">The sequence shown here is derived from an EMBL/GenBank/DDBJ whole genome shotgun (WGS) entry which is preliminary data.</text>
</comment>
<evidence type="ECO:0000313" key="2">
    <source>
        <dbReference type="Proteomes" id="UP000037175"/>
    </source>
</evidence>
<sequence length="205" mass="23520">MEGFCLRKLKVEFLFIIILSAILTSFLGCSTTSSDMNLASKTKFVPPPPDYLTIYVEGKRIDLKKNDPRFKNLSEEITRLTRNITDGVGGNRTWRPAGFENQMDSIALKDTVIILAQWEKKHKVSLKQKEMTLGEQGWEGSPRDQEGNFVIETDGFMVEIYEKNLDAHLGYKHWLTKEKYYWAGATANNLDAETLLKIIEKNKHD</sequence>
<keyword evidence="2" id="KW-1185">Reference proteome</keyword>
<gene>
    <name evidence="1" type="ORF">Tfer_1281</name>
</gene>
<reference evidence="2" key="1">
    <citation type="submission" date="2015-07" db="EMBL/GenBank/DDBJ databases">
        <title>Complete Genome of Thermincola ferriacetica strain Z-0001T.</title>
        <authorList>
            <person name="Lusk B."/>
            <person name="Badalamenti J.P."/>
            <person name="Parameswaran P."/>
            <person name="Bond D.R."/>
            <person name="Torres C.I."/>
        </authorList>
    </citation>
    <scope>NUCLEOTIDE SEQUENCE [LARGE SCALE GENOMIC DNA]</scope>
    <source>
        <strain evidence="2">Z-0001</strain>
    </source>
</reference>
<dbReference type="EMBL" id="LGTE01000006">
    <property type="protein sequence ID" value="KNZ70138.1"/>
    <property type="molecule type" value="Genomic_DNA"/>
</dbReference>
<organism evidence="1 2">
    <name type="scientific">Thermincola ferriacetica</name>
    <dbReference type="NCBI Taxonomy" id="281456"/>
    <lineage>
        <taxon>Bacteria</taxon>
        <taxon>Bacillati</taxon>
        <taxon>Bacillota</taxon>
        <taxon>Clostridia</taxon>
        <taxon>Eubacteriales</taxon>
        <taxon>Thermincolaceae</taxon>
        <taxon>Thermincola</taxon>
    </lineage>
</organism>
<proteinExistence type="predicted"/>
<protein>
    <submittedName>
        <fullName evidence="1">Uncharacterized protein</fullName>
    </submittedName>
</protein>
<dbReference type="Proteomes" id="UP000037175">
    <property type="component" value="Unassembled WGS sequence"/>
</dbReference>
<dbReference type="AlphaFoldDB" id="A0A0L6W438"/>
<accession>A0A0L6W438</accession>
<name>A0A0L6W438_9FIRM</name>
<dbReference type="PROSITE" id="PS51257">
    <property type="entry name" value="PROKAR_LIPOPROTEIN"/>
    <property type="match status" value="1"/>
</dbReference>